<evidence type="ECO:0000256" key="2">
    <source>
        <dbReference type="ARBA" id="ARBA00022475"/>
    </source>
</evidence>
<reference evidence="8" key="1">
    <citation type="journal article" date="2006" name="Proc. Natl. Acad. Sci. U.S.A.">
        <title>The complete genome of Rhodococcus sp. RHA1 provides insights into a catabolic powerhouse.</title>
        <authorList>
            <person name="McLeod M.P."/>
            <person name="Warren R.L."/>
            <person name="Hsiao W.W.L."/>
            <person name="Araki N."/>
            <person name="Myhre M."/>
            <person name="Fernandes C."/>
            <person name="Miyazawa D."/>
            <person name="Wong W."/>
            <person name="Lillquist A.L."/>
            <person name="Wang D."/>
            <person name="Dosanjh M."/>
            <person name="Hara H."/>
            <person name="Petrescu A."/>
            <person name="Morin R.D."/>
            <person name="Yang G."/>
            <person name="Stott J.M."/>
            <person name="Schein J.E."/>
            <person name="Shin H."/>
            <person name="Smailus D."/>
            <person name="Siddiqui A.S."/>
            <person name="Marra M.A."/>
            <person name="Jones S.J.M."/>
            <person name="Holt R."/>
            <person name="Brinkman F.S.L."/>
            <person name="Miyauchi K."/>
            <person name="Fukuda M."/>
            <person name="Davies J.E."/>
            <person name="Mohn W.W."/>
            <person name="Eltis L.D."/>
        </authorList>
    </citation>
    <scope>NUCLEOTIDE SEQUENCE [LARGE SCALE GENOMIC DNA]</scope>
    <source>
        <strain evidence="8">RHA1</strain>
    </source>
</reference>
<dbReference type="Proteomes" id="UP000008710">
    <property type="component" value="Chromosome"/>
</dbReference>
<feature type="transmembrane region" description="Helical" evidence="6">
    <location>
        <begin position="118"/>
        <end position="140"/>
    </location>
</feature>
<evidence type="ECO:0000256" key="6">
    <source>
        <dbReference type="SAM" id="Phobius"/>
    </source>
</evidence>
<evidence type="ECO:0000256" key="3">
    <source>
        <dbReference type="ARBA" id="ARBA00022692"/>
    </source>
</evidence>
<dbReference type="InterPro" id="IPR022791">
    <property type="entry name" value="L-PG_synthase/AglD"/>
</dbReference>
<organism evidence="7 8">
    <name type="scientific">Rhodococcus jostii (strain RHA1)</name>
    <dbReference type="NCBI Taxonomy" id="101510"/>
    <lineage>
        <taxon>Bacteria</taxon>
        <taxon>Bacillati</taxon>
        <taxon>Actinomycetota</taxon>
        <taxon>Actinomycetes</taxon>
        <taxon>Mycobacteriales</taxon>
        <taxon>Nocardiaceae</taxon>
        <taxon>Rhodococcus</taxon>
    </lineage>
</organism>
<dbReference type="AlphaFoldDB" id="Q0S694"/>
<dbReference type="PANTHER" id="PTHR39087">
    <property type="entry name" value="UPF0104 MEMBRANE PROTEIN MJ1595"/>
    <property type="match status" value="1"/>
</dbReference>
<dbReference type="GO" id="GO:0005886">
    <property type="term" value="C:plasma membrane"/>
    <property type="evidence" value="ECO:0007669"/>
    <property type="project" value="UniProtKB-SubCell"/>
</dbReference>
<evidence type="ECO:0000256" key="4">
    <source>
        <dbReference type="ARBA" id="ARBA00022989"/>
    </source>
</evidence>
<keyword evidence="2" id="KW-1003">Cell membrane</keyword>
<keyword evidence="3 6" id="KW-0812">Transmembrane</keyword>
<gene>
    <name evidence="7" type="ordered locus">RHA1_ro05161</name>
</gene>
<sequence length="338" mass="35238">MWRGRSIPRTALALAAAGALAVEVLVLSPYIARASGTLLHPRWRWLVLAVIAEIASMTTFARLQRQLLAAGGLRVALHRSIALTFASNALSVTLPAGHLVSAGFTFRRLRTWGASTPLVAWTMLASGIISSLALGALGILGATVGVRVHADPLTVGGEILGVVGLAFAIRELVRRPELLARAGDRVLGWANAFLRRPAASGVERVRALVEQLSLVRPRPRDWVLGGVFAGLNWIGDLLCLIAACRAVGVTDVGIGLAMTAYVAGMAASSIPLIPGGIGVVDGALIVAFVAGGLGTDEATAAVMLYRLISFALIGAIGWAVLFAARYARRTTAPRRPGG</sequence>
<dbReference type="KEGG" id="rha:RHA1_ro05161"/>
<evidence type="ECO:0000313" key="8">
    <source>
        <dbReference type="Proteomes" id="UP000008710"/>
    </source>
</evidence>
<accession>Q0S694</accession>
<feature type="transmembrane region" description="Helical" evidence="6">
    <location>
        <begin position="303"/>
        <end position="324"/>
    </location>
</feature>
<name>Q0S694_RHOJR</name>
<evidence type="ECO:0000313" key="7">
    <source>
        <dbReference type="EMBL" id="ABG96942.1"/>
    </source>
</evidence>
<evidence type="ECO:0000256" key="5">
    <source>
        <dbReference type="ARBA" id="ARBA00023136"/>
    </source>
</evidence>
<dbReference type="EMBL" id="CP000431">
    <property type="protein sequence ID" value="ABG96942.1"/>
    <property type="molecule type" value="Genomic_DNA"/>
</dbReference>
<keyword evidence="5 6" id="KW-0472">Membrane</keyword>
<feature type="transmembrane region" description="Helical" evidence="6">
    <location>
        <begin position="260"/>
        <end position="291"/>
    </location>
</feature>
<feature type="transmembrane region" description="Helical" evidence="6">
    <location>
        <begin position="222"/>
        <end position="248"/>
    </location>
</feature>
<dbReference type="HOGENOM" id="CLU_048247_0_0_11"/>
<feature type="transmembrane region" description="Helical" evidence="6">
    <location>
        <begin position="81"/>
        <end position="106"/>
    </location>
</feature>
<keyword evidence="4 6" id="KW-1133">Transmembrane helix</keyword>
<dbReference type="NCBIfam" id="TIGR00374">
    <property type="entry name" value="flippase-like domain"/>
    <property type="match status" value="1"/>
</dbReference>
<dbReference type="PANTHER" id="PTHR39087:SF2">
    <property type="entry name" value="UPF0104 MEMBRANE PROTEIN MJ1595"/>
    <property type="match status" value="1"/>
</dbReference>
<evidence type="ECO:0000256" key="1">
    <source>
        <dbReference type="ARBA" id="ARBA00004651"/>
    </source>
</evidence>
<comment type="subcellular location">
    <subcellularLocation>
        <location evidence="1">Cell membrane</location>
        <topology evidence="1">Multi-pass membrane protein</topology>
    </subcellularLocation>
</comment>
<proteinExistence type="predicted"/>
<evidence type="ECO:0008006" key="9">
    <source>
        <dbReference type="Google" id="ProtNLM"/>
    </source>
</evidence>
<feature type="transmembrane region" description="Helical" evidence="6">
    <location>
        <begin position="44"/>
        <end position="61"/>
    </location>
</feature>
<protein>
    <recommendedName>
        <fullName evidence="9">Integral membrane protein</fullName>
    </recommendedName>
</protein>
<dbReference type="Pfam" id="PF03706">
    <property type="entry name" value="LPG_synthase_TM"/>
    <property type="match status" value="1"/>
</dbReference>
<dbReference type="eggNOG" id="COG0392">
    <property type="taxonomic scope" value="Bacteria"/>
</dbReference>